<dbReference type="Proteomes" id="UP000018004">
    <property type="component" value="Unassembled WGS sequence"/>
</dbReference>
<organism evidence="2 3">
    <name type="scientific">Flavobacterium limnosediminis JC2902</name>
    <dbReference type="NCBI Taxonomy" id="1341181"/>
    <lineage>
        <taxon>Bacteria</taxon>
        <taxon>Pseudomonadati</taxon>
        <taxon>Bacteroidota</taxon>
        <taxon>Flavobacteriia</taxon>
        <taxon>Flavobacteriales</taxon>
        <taxon>Flavobacteriaceae</taxon>
        <taxon>Flavobacterium</taxon>
    </lineage>
</organism>
<sequence>MMTMVGNEMGGMGTNVGGKSKDIDSTFTMASVYAIKKDSIAKLLKEEQEKIKKLEKFTCHMVMNEKAGTFLFDMYTDFKNITEFQEMVSPVKALSDVSPVGKNPTQGNEPKNDGVTRYSFDGKKFSKSVTVKSKDEIKEDYKKGLEKEGVGNGEAEVLSNQMTQSMEMIYQESNYIMEVSFPKKIKKISAPNAKISDDKKSVTISYPMKEYMESKNLNFEVELE</sequence>
<comment type="caution">
    <text evidence="2">The sequence shown here is derived from an EMBL/GenBank/DDBJ whole genome shotgun (WGS) entry which is preliminary data.</text>
</comment>
<dbReference type="eggNOG" id="ENOG5030B5S">
    <property type="taxonomic scope" value="Bacteria"/>
</dbReference>
<proteinExistence type="predicted"/>
<evidence type="ECO:0000313" key="2">
    <source>
        <dbReference type="EMBL" id="ESU29297.1"/>
    </source>
</evidence>
<gene>
    <name evidence="2" type="ORF">FLJC2902T_06930</name>
</gene>
<keyword evidence="3" id="KW-1185">Reference proteome</keyword>
<accession>V6ST03</accession>
<dbReference type="EMBL" id="AVGG01000002">
    <property type="protein sequence ID" value="ESU29297.1"/>
    <property type="molecule type" value="Genomic_DNA"/>
</dbReference>
<reference evidence="2 3" key="1">
    <citation type="submission" date="2013-08" db="EMBL/GenBank/DDBJ databases">
        <title>Flavobacterium limnosediminis JC2902 genome sequencing.</title>
        <authorList>
            <person name="Lee K."/>
            <person name="Yi H."/>
            <person name="Park S."/>
            <person name="Chun J."/>
        </authorList>
    </citation>
    <scope>NUCLEOTIDE SEQUENCE [LARGE SCALE GENOMIC DNA]</scope>
    <source>
        <strain evidence="2 3">JC2902</strain>
    </source>
</reference>
<evidence type="ECO:0000313" key="3">
    <source>
        <dbReference type="Proteomes" id="UP000018004"/>
    </source>
</evidence>
<dbReference type="STRING" id="1341181.FLJC2902T_06930"/>
<dbReference type="AlphaFoldDB" id="V6ST03"/>
<dbReference type="PATRIC" id="fig|1341181.4.peg.688"/>
<name>V6ST03_9FLAO</name>
<evidence type="ECO:0000256" key="1">
    <source>
        <dbReference type="SAM" id="MobiDB-lite"/>
    </source>
</evidence>
<protein>
    <submittedName>
        <fullName evidence="2">Uncharacterized protein</fullName>
    </submittedName>
</protein>
<feature type="region of interest" description="Disordered" evidence="1">
    <location>
        <begin position="97"/>
        <end position="117"/>
    </location>
</feature>